<evidence type="ECO:0000259" key="10">
    <source>
        <dbReference type="PROSITE" id="PS51741"/>
    </source>
</evidence>
<dbReference type="FunFam" id="1.20.1270.60:FF:000060">
    <property type="entry name" value="Actin polymerization protein Bzz1"/>
    <property type="match status" value="1"/>
</dbReference>
<feature type="compositionally biased region" description="Polar residues" evidence="8">
    <location>
        <begin position="389"/>
        <end position="404"/>
    </location>
</feature>
<protein>
    <recommendedName>
        <fullName evidence="5">Protein BZZ1</fullName>
    </recommendedName>
</protein>
<dbReference type="SMART" id="SM00055">
    <property type="entry name" value="FCH"/>
    <property type="match status" value="1"/>
</dbReference>
<feature type="region of interest" description="Disordered" evidence="8">
    <location>
        <begin position="369"/>
        <end position="404"/>
    </location>
</feature>
<dbReference type="PROSITE" id="PS51741">
    <property type="entry name" value="F_BAR"/>
    <property type="match status" value="1"/>
</dbReference>
<dbReference type="GO" id="GO:0030447">
    <property type="term" value="P:filamentous growth"/>
    <property type="evidence" value="ECO:0007669"/>
    <property type="project" value="UniProtKB-ARBA"/>
</dbReference>
<keyword evidence="1 6" id="KW-0728">SH3 domain</keyword>
<feature type="domain" description="SH3" evidence="9">
    <location>
        <begin position="504"/>
        <end position="563"/>
    </location>
</feature>
<keyword evidence="2 7" id="KW-0175">Coiled coil</keyword>
<dbReference type="PANTHER" id="PTHR15735">
    <property type="entry name" value="FCH AND DOUBLE SH3 DOMAINS PROTEIN"/>
    <property type="match status" value="1"/>
</dbReference>
<dbReference type="PRINTS" id="PR00452">
    <property type="entry name" value="SH3DOMAIN"/>
</dbReference>
<proteinExistence type="inferred from homology"/>
<organism evidence="11 12">
    <name type="scientific">Candida albicans</name>
    <name type="common">Yeast</name>
    <dbReference type="NCBI Taxonomy" id="5476"/>
    <lineage>
        <taxon>Eukaryota</taxon>
        <taxon>Fungi</taxon>
        <taxon>Dikarya</taxon>
        <taxon>Ascomycota</taxon>
        <taxon>Saccharomycotina</taxon>
        <taxon>Pichiomycetes</taxon>
        <taxon>Debaryomycetaceae</taxon>
        <taxon>Candida/Lodderomyces clade</taxon>
        <taxon>Candida</taxon>
    </lineage>
</organism>
<dbReference type="EMBL" id="JABWAD010000007">
    <property type="protein sequence ID" value="KAF6072586.1"/>
    <property type="molecule type" value="Genomic_DNA"/>
</dbReference>
<dbReference type="InterPro" id="IPR001060">
    <property type="entry name" value="FCH_dom"/>
</dbReference>
<feature type="region of interest" description="Disordered" evidence="8">
    <location>
        <begin position="492"/>
        <end position="512"/>
    </location>
</feature>
<comment type="function">
    <text evidence="3">Plays a role in endocytosis and trafficking to the vacuole. Functions with type I myosins to restore polarity of the actin cytoskeleton after NaCl stress.</text>
</comment>
<accession>A0A8H6C5D2</accession>
<comment type="similarity">
    <text evidence="4">Belongs to the BZZ1 family.</text>
</comment>
<feature type="domain" description="F-BAR" evidence="10">
    <location>
        <begin position="6"/>
        <end position="272"/>
    </location>
</feature>
<dbReference type="InterPro" id="IPR031160">
    <property type="entry name" value="F_BAR_dom"/>
</dbReference>
<evidence type="ECO:0000256" key="3">
    <source>
        <dbReference type="ARBA" id="ARBA00054085"/>
    </source>
</evidence>
<evidence type="ECO:0000256" key="1">
    <source>
        <dbReference type="ARBA" id="ARBA00022443"/>
    </source>
</evidence>
<evidence type="ECO:0000256" key="7">
    <source>
        <dbReference type="PROSITE-ProRule" id="PRU01077"/>
    </source>
</evidence>
<dbReference type="PROSITE" id="PS50002">
    <property type="entry name" value="SH3"/>
    <property type="match status" value="2"/>
</dbReference>
<dbReference type="Pfam" id="PF00018">
    <property type="entry name" value="SH3_1"/>
    <property type="match status" value="1"/>
</dbReference>
<dbReference type="SUPFAM" id="SSF50044">
    <property type="entry name" value="SH3-domain"/>
    <property type="match status" value="2"/>
</dbReference>
<dbReference type="InterPro" id="IPR001452">
    <property type="entry name" value="SH3_domain"/>
</dbReference>
<dbReference type="InterPro" id="IPR036028">
    <property type="entry name" value="SH3-like_dom_sf"/>
</dbReference>
<dbReference type="GO" id="GO:0045010">
    <property type="term" value="P:actin nucleation"/>
    <property type="evidence" value="ECO:0007669"/>
    <property type="project" value="UniProtKB-ARBA"/>
</dbReference>
<gene>
    <name evidence="11" type="ORF">FOB64_000612</name>
</gene>
<comment type="caution">
    <text evidence="11">The sequence shown here is derived from an EMBL/GenBank/DDBJ whole genome shotgun (WGS) entry which is preliminary data.</text>
</comment>
<name>A0A8H6C5D2_CANAX</name>
<dbReference type="InterPro" id="IPR027267">
    <property type="entry name" value="AH/BAR_dom_sf"/>
</dbReference>
<evidence type="ECO:0000256" key="5">
    <source>
        <dbReference type="ARBA" id="ARBA00074946"/>
    </source>
</evidence>
<evidence type="ECO:0000256" key="2">
    <source>
        <dbReference type="ARBA" id="ARBA00023054"/>
    </source>
</evidence>
<dbReference type="SUPFAM" id="SSF103657">
    <property type="entry name" value="BAR/IMD domain-like"/>
    <property type="match status" value="1"/>
</dbReference>
<dbReference type="CDD" id="cd11912">
    <property type="entry name" value="SH3_Bzz1_1"/>
    <property type="match status" value="1"/>
</dbReference>
<evidence type="ECO:0000256" key="6">
    <source>
        <dbReference type="PROSITE-ProRule" id="PRU00192"/>
    </source>
</evidence>
<evidence type="ECO:0000259" key="9">
    <source>
        <dbReference type="PROSITE" id="PS50002"/>
    </source>
</evidence>
<sequence>MSIETISIGNELKDSYKSTSKWVNNGINWLQDISDFYQERSNLEKEYSTKLKELTKKYFDKKSKLSASLSVGDEPAITPGSLENASLVLWTDLLTQTEAIADEKSNLSREFQSKIADNLITLKNKCERVANLANSINDYLVEEKNKFEDEVNKAKKHYDSLCQTTETARDKNEKAPNDKHQKKLDEKQVIMNNGKNEYLIKINVANRLKDKYYYQDVPEILDYLQELNEDRVELMNKLLKNASIIERNSADKVKEKLHAIDQTIEQNNPKLDITMFIKHNAVDWKEPQDFYFIPCKLEESTNKRKRDNENITLKFDTGLQGSLSILHKFMKEDTNRVKNEVEIEVIQNFAGDKDLTYVAPVKEKKSRFGFLTGNHKKSQSGGGGGGGATQSDASSEVHSLNPVKTSTSLHSGIFDLRRNKSIASTVSGGGGNGAASIQARALYDYTAAGSDETTIVAGDQLSVIEEDDGSGWTMVNGPQGQGLVPTSYIEITSRGPPPSSQQPQQKKKGPTLYDYTADGDDEISITAGDRIVLVQDDTDGSGWTEGELNGQTGMFPTSYVKKI</sequence>
<evidence type="ECO:0000313" key="11">
    <source>
        <dbReference type="EMBL" id="KAF6072586.1"/>
    </source>
</evidence>
<feature type="domain" description="SH3" evidence="9">
    <location>
        <begin position="434"/>
        <end position="494"/>
    </location>
</feature>
<dbReference type="InterPro" id="IPR035459">
    <property type="entry name" value="Bzz1_SH3_1"/>
</dbReference>
<dbReference type="PANTHER" id="PTHR15735:SF21">
    <property type="entry name" value="PROTEIN NERVOUS WRECK"/>
    <property type="match status" value="1"/>
</dbReference>
<dbReference type="AlphaFoldDB" id="A0A8H6C5D2"/>
<dbReference type="Pfam" id="PF14604">
    <property type="entry name" value="SH3_9"/>
    <property type="match status" value="1"/>
</dbReference>
<evidence type="ECO:0000313" key="12">
    <source>
        <dbReference type="Proteomes" id="UP000536275"/>
    </source>
</evidence>
<reference evidence="11 12" key="1">
    <citation type="submission" date="2020-03" db="EMBL/GenBank/DDBJ databases">
        <title>FDA dAtabase for Regulatory Grade micrObial Sequences (FDA-ARGOS): Supporting development and validation of Infectious Disease Dx tests.</title>
        <authorList>
            <person name="Campos J."/>
            <person name="Goldberg B."/>
            <person name="Tallon L."/>
            <person name="Sadzewicz L."/>
            <person name="Vavikolanu K."/>
            <person name="Mehta A."/>
            <person name="Aluvathingal J."/>
            <person name="Nadendla S."/>
            <person name="Nandy P."/>
            <person name="Geyer C."/>
            <person name="Yan Y."/>
            <person name="Sichtig H."/>
        </authorList>
    </citation>
    <scope>NUCLEOTIDE SEQUENCE [LARGE SCALE GENOMIC DNA]</scope>
    <source>
        <strain evidence="11 12">FDAARGOS_656</strain>
    </source>
</reference>
<dbReference type="GO" id="GO:0030864">
    <property type="term" value="C:cortical actin cytoskeleton"/>
    <property type="evidence" value="ECO:0007669"/>
    <property type="project" value="UniProtKB-ARBA"/>
</dbReference>
<dbReference type="Gene3D" id="1.20.1270.60">
    <property type="entry name" value="Arfaptin homology (AH) domain/BAR domain"/>
    <property type="match status" value="1"/>
</dbReference>
<dbReference type="SMART" id="SM00326">
    <property type="entry name" value="SH3"/>
    <property type="match status" value="2"/>
</dbReference>
<evidence type="ECO:0000256" key="8">
    <source>
        <dbReference type="SAM" id="MobiDB-lite"/>
    </source>
</evidence>
<dbReference type="Gene3D" id="2.30.30.40">
    <property type="entry name" value="SH3 Domains"/>
    <property type="match status" value="2"/>
</dbReference>
<dbReference type="Proteomes" id="UP000536275">
    <property type="component" value="Unassembled WGS sequence"/>
</dbReference>
<dbReference type="GO" id="GO:0030833">
    <property type="term" value="P:regulation of actin filament polymerization"/>
    <property type="evidence" value="ECO:0007669"/>
    <property type="project" value="TreeGrafter"/>
</dbReference>
<evidence type="ECO:0000256" key="4">
    <source>
        <dbReference type="ARBA" id="ARBA00061387"/>
    </source>
</evidence>
<dbReference type="Pfam" id="PF00611">
    <property type="entry name" value="FCH"/>
    <property type="match status" value="1"/>
</dbReference>